<accession>A0ABW6PWR9</accession>
<protein>
    <submittedName>
        <fullName evidence="4">Alpha/beta hydrolase family esterase</fullName>
    </submittedName>
</protein>
<name>A0ABW6PWR9_9NOCA</name>
<dbReference type="PANTHER" id="PTHR43037">
    <property type="entry name" value="UNNAMED PRODUCT-RELATED"/>
    <property type="match status" value="1"/>
</dbReference>
<keyword evidence="5" id="KW-1185">Reference proteome</keyword>
<evidence type="ECO:0000313" key="4">
    <source>
        <dbReference type="EMBL" id="MFF0546803.1"/>
    </source>
</evidence>
<dbReference type="Proteomes" id="UP001601444">
    <property type="component" value="Unassembled WGS sequence"/>
</dbReference>
<sequence>MVARVFALLCVLLTLAACTGSRERTAHTDDRAEPVTPGTTATQTLDFDGAARTFRLHLPARSAGDLPLVLMLHGGAGSGEQAELAYGWNAQADRSGFAVAYPDGVGRAWNAGGGCCGSAAADQVDDVGFLSALVRELIDTWHIDPRRVYVAGMSNGGMMAYALACRTDLFAAIGAVSATSLDACEAPKPVSVMHIHGGADRLVRLDGERGTGIARIDGPPVEEVAAFWRAVDDCGPASTRTEGRVSTTTATCAAGRAVTTVVKDGAGHQWPHTDPNATALLWQFFAAHPG</sequence>
<evidence type="ECO:0000313" key="5">
    <source>
        <dbReference type="Proteomes" id="UP001601444"/>
    </source>
</evidence>
<dbReference type="InterPro" id="IPR010126">
    <property type="entry name" value="Esterase_phb"/>
</dbReference>
<dbReference type="Gene3D" id="3.40.50.1820">
    <property type="entry name" value="alpha/beta hydrolase"/>
    <property type="match status" value="1"/>
</dbReference>
<reference evidence="4 5" key="1">
    <citation type="submission" date="2024-10" db="EMBL/GenBank/DDBJ databases">
        <title>The Natural Products Discovery Center: Release of the First 8490 Sequenced Strains for Exploring Actinobacteria Biosynthetic Diversity.</title>
        <authorList>
            <person name="Kalkreuter E."/>
            <person name="Kautsar S.A."/>
            <person name="Yang D."/>
            <person name="Bader C.D."/>
            <person name="Teijaro C.N."/>
            <person name="Fluegel L."/>
            <person name="Davis C.M."/>
            <person name="Simpson J.R."/>
            <person name="Lauterbach L."/>
            <person name="Steele A.D."/>
            <person name="Gui C."/>
            <person name="Meng S."/>
            <person name="Li G."/>
            <person name="Viehrig K."/>
            <person name="Ye F."/>
            <person name="Su P."/>
            <person name="Kiefer A.F."/>
            <person name="Nichols A."/>
            <person name="Cepeda A.J."/>
            <person name="Yan W."/>
            <person name="Fan B."/>
            <person name="Jiang Y."/>
            <person name="Adhikari A."/>
            <person name="Zheng C.-J."/>
            <person name="Schuster L."/>
            <person name="Cowan T.M."/>
            <person name="Smanski M.J."/>
            <person name="Chevrette M.G."/>
            <person name="De Carvalho L.P.S."/>
            <person name="Shen B."/>
        </authorList>
    </citation>
    <scope>NUCLEOTIDE SEQUENCE [LARGE SCALE GENOMIC DNA]</scope>
    <source>
        <strain evidence="4 5">NPDC004045</strain>
    </source>
</reference>
<dbReference type="InterPro" id="IPR050955">
    <property type="entry name" value="Plant_Biomass_Hydrol_Est"/>
</dbReference>
<dbReference type="InterPro" id="IPR029058">
    <property type="entry name" value="AB_hydrolase_fold"/>
</dbReference>
<dbReference type="PANTHER" id="PTHR43037:SF1">
    <property type="entry name" value="BLL1128 PROTEIN"/>
    <property type="match status" value="1"/>
</dbReference>
<gene>
    <name evidence="4" type="ORF">ACFYTF_28605</name>
</gene>
<dbReference type="SUPFAM" id="SSF53474">
    <property type="entry name" value="alpha/beta-Hydrolases"/>
    <property type="match status" value="1"/>
</dbReference>
<organism evidence="4 5">
    <name type="scientific">Nocardia thailandica</name>
    <dbReference type="NCBI Taxonomy" id="257275"/>
    <lineage>
        <taxon>Bacteria</taxon>
        <taxon>Bacillati</taxon>
        <taxon>Actinomycetota</taxon>
        <taxon>Actinomycetes</taxon>
        <taxon>Mycobacteriales</taxon>
        <taxon>Nocardiaceae</taxon>
        <taxon>Nocardia</taxon>
    </lineage>
</organism>
<keyword evidence="1 3" id="KW-0732">Signal</keyword>
<dbReference type="RefSeq" id="WP_387703004.1">
    <property type="nucleotide sequence ID" value="NZ_JBIAMX010000027.1"/>
</dbReference>
<evidence type="ECO:0000256" key="2">
    <source>
        <dbReference type="ARBA" id="ARBA00022801"/>
    </source>
</evidence>
<proteinExistence type="predicted"/>
<evidence type="ECO:0000256" key="3">
    <source>
        <dbReference type="SAM" id="SignalP"/>
    </source>
</evidence>
<feature type="chain" id="PRO_5045969823" evidence="3">
    <location>
        <begin position="17"/>
        <end position="290"/>
    </location>
</feature>
<dbReference type="PROSITE" id="PS51257">
    <property type="entry name" value="PROKAR_LIPOPROTEIN"/>
    <property type="match status" value="1"/>
</dbReference>
<dbReference type="EMBL" id="JBIAMX010000027">
    <property type="protein sequence ID" value="MFF0546803.1"/>
    <property type="molecule type" value="Genomic_DNA"/>
</dbReference>
<dbReference type="Pfam" id="PF10503">
    <property type="entry name" value="Esterase_PHB"/>
    <property type="match status" value="1"/>
</dbReference>
<comment type="caution">
    <text evidence="4">The sequence shown here is derived from an EMBL/GenBank/DDBJ whole genome shotgun (WGS) entry which is preliminary data.</text>
</comment>
<keyword evidence="2 4" id="KW-0378">Hydrolase</keyword>
<feature type="signal peptide" evidence="3">
    <location>
        <begin position="1"/>
        <end position="16"/>
    </location>
</feature>
<dbReference type="GO" id="GO:0016787">
    <property type="term" value="F:hydrolase activity"/>
    <property type="evidence" value="ECO:0007669"/>
    <property type="project" value="UniProtKB-KW"/>
</dbReference>
<evidence type="ECO:0000256" key="1">
    <source>
        <dbReference type="ARBA" id="ARBA00022729"/>
    </source>
</evidence>